<dbReference type="InterPro" id="IPR036322">
    <property type="entry name" value="WD40_repeat_dom_sf"/>
</dbReference>
<dbReference type="PANTHER" id="PTHR19857">
    <property type="entry name" value="MITOCHONDRIAL DIVISION PROTEIN 1-RELATED"/>
    <property type="match status" value="1"/>
</dbReference>
<evidence type="ECO:0000313" key="4">
    <source>
        <dbReference type="EMBL" id="OMH82609.1"/>
    </source>
</evidence>
<dbReference type="InterPro" id="IPR001680">
    <property type="entry name" value="WD40_rpt"/>
</dbReference>
<sequence length="413" mass="45267">MEERKDEHEIVENPVEEIINQDDILGEEVINEHGEYMDEDLEPEAGEDAEHEEGENQVIFEDDSVQGFFLHKEPVYSVSINPKYPDLVVSGGGDDKGYLWNKATGDLVYPMEGHTDSVTSVGFSSDGTYISTAGMDGRLCVYKIEENLEVKPHCLFDENVGNEVQWTQWHQSGNIIAAGYSDSTIWLINAVHGSTLNVLSGIQSDTDLVTSTTCGRFSNSGRTLVAGYSDGAVRVWGPSTQTVVQKFLPNDKRNHQDSITSIDISSDDQLIMTGSEDSTAKIFHASRGTVVATYQQNDGESVECVGLQQNLAAAGTSDGQLCVYDINTSRLRSRFLHEEAAAVTKLKWIDSHLIVSSSADGTVRVWDARSSDSKHAVREFKGHDDTVLDFDISPDGQHVVSGGDDGCCLVFML</sequence>
<dbReference type="InterPro" id="IPR019775">
    <property type="entry name" value="WD40_repeat_CS"/>
</dbReference>
<keyword evidence="1 3" id="KW-0853">WD repeat</keyword>
<dbReference type="InterPro" id="IPR051179">
    <property type="entry name" value="WD_repeat_multifunction"/>
</dbReference>
<dbReference type="EMBL" id="LSSK01000632">
    <property type="protein sequence ID" value="OMH82609.1"/>
    <property type="molecule type" value="Genomic_DNA"/>
</dbReference>
<dbReference type="AlphaFoldDB" id="A0A1R1PNR5"/>
<feature type="repeat" description="WD" evidence="3">
    <location>
        <begin position="252"/>
        <end position="293"/>
    </location>
</feature>
<feature type="repeat" description="WD" evidence="3">
    <location>
        <begin position="217"/>
        <end position="246"/>
    </location>
</feature>
<proteinExistence type="predicted"/>
<dbReference type="PROSITE" id="PS50082">
    <property type="entry name" value="WD_REPEATS_2"/>
    <property type="match status" value="6"/>
</dbReference>
<dbReference type="PROSITE" id="PS50294">
    <property type="entry name" value="WD_REPEATS_REGION"/>
    <property type="match status" value="3"/>
</dbReference>
<dbReference type="PROSITE" id="PS00678">
    <property type="entry name" value="WD_REPEATS_1"/>
    <property type="match status" value="1"/>
</dbReference>
<feature type="repeat" description="WD" evidence="3">
    <location>
        <begin position="68"/>
        <end position="110"/>
    </location>
</feature>
<dbReference type="Pfam" id="PF00400">
    <property type="entry name" value="WD40"/>
    <property type="match status" value="5"/>
</dbReference>
<gene>
    <name evidence="4" type="ORF">AX774_g3914</name>
</gene>
<dbReference type="OrthoDB" id="10261640at2759"/>
<dbReference type="PANTHER" id="PTHR19857:SF8">
    <property type="entry name" value="ANGIO-ASSOCIATED MIGRATORY CELL PROTEIN"/>
    <property type="match status" value="1"/>
</dbReference>
<accession>A0A1R1PNR5</accession>
<keyword evidence="5" id="KW-1185">Reference proteome</keyword>
<feature type="repeat" description="WD" evidence="3">
    <location>
        <begin position="380"/>
        <end position="413"/>
    </location>
</feature>
<feature type="repeat" description="WD" evidence="3">
    <location>
        <begin position="111"/>
        <end position="152"/>
    </location>
</feature>
<feature type="repeat" description="WD" evidence="3">
    <location>
        <begin position="336"/>
        <end position="376"/>
    </location>
</feature>
<dbReference type="Gene3D" id="2.130.10.10">
    <property type="entry name" value="YVTN repeat-like/Quinoprotein amine dehydrogenase"/>
    <property type="match status" value="1"/>
</dbReference>
<evidence type="ECO:0000256" key="1">
    <source>
        <dbReference type="ARBA" id="ARBA00022574"/>
    </source>
</evidence>
<organism evidence="4 5">
    <name type="scientific">Zancudomyces culisetae</name>
    <name type="common">Gut fungus</name>
    <name type="synonym">Smittium culisetae</name>
    <dbReference type="NCBI Taxonomy" id="1213189"/>
    <lineage>
        <taxon>Eukaryota</taxon>
        <taxon>Fungi</taxon>
        <taxon>Fungi incertae sedis</taxon>
        <taxon>Zoopagomycota</taxon>
        <taxon>Kickxellomycotina</taxon>
        <taxon>Harpellomycetes</taxon>
        <taxon>Harpellales</taxon>
        <taxon>Legeriomycetaceae</taxon>
        <taxon>Zancudomyces</taxon>
    </lineage>
</organism>
<evidence type="ECO:0000256" key="2">
    <source>
        <dbReference type="ARBA" id="ARBA00022737"/>
    </source>
</evidence>
<keyword evidence="2" id="KW-0677">Repeat</keyword>
<evidence type="ECO:0000313" key="5">
    <source>
        <dbReference type="Proteomes" id="UP000188320"/>
    </source>
</evidence>
<dbReference type="Proteomes" id="UP000188320">
    <property type="component" value="Unassembled WGS sequence"/>
</dbReference>
<dbReference type="SMART" id="SM00320">
    <property type="entry name" value="WD40"/>
    <property type="match status" value="8"/>
</dbReference>
<reference evidence="5" key="1">
    <citation type="submission" date="2017-01" db="EMBL/GenBank/DDBJ databases">
        <authorList>
            <person name="Wang Y."/>
            <person name="White M."/>
            <person name="Kvist S."/>
            <person name="Moncalvo J.-M."/>
        </authorList>
    </citation>
    <scope>NUCLEOTIDE SEQUENCE [LARGE SCALE GENOMIC DNA]</scope>
    <source>
        <strain evidence="5">COL-18-3</strain>
    </source>
</reference>
<dbReference type="InterPro" id="IPR015943">
    <property type="entry name" value="WD40/YVTN_repeat-like_dom_sf"/>
</dbReference>
<name>A0A1R1PNR5_ZANCU</name>
<dbReference type="SUPFAM" id="SSF50978">
    <property type="entry name" value="WD40 repeat-like"/>
    <property type="match status" value="2"/>
</dbReference>
<evidence type="ECO:0000256" key="3">
    <source>
        <dbReference type="PROSITE-ProRule" id="PRU00221"/>
    </source>
</evidence>
<comment type="caution">
    <text evidence="4">The sequence shown here is derived from an EMBL/GenBank/DDBJ whole genome shotgun (WGS) entry which is preliminary data.</text>
</comment>
<dbReference type="CDD" id="cd00200">
    <property type="entry name" value="WD40"/>
    <property type="match status" value="1"/>
</dbReference>
<protein>
    <submittedName>
        <fullName evidence="4">Putative WD repeat-containing protein</fullName>
    </submittedName>
</protein>